<evidence type="ECO:0000259" key="3">
    <source>
        <dbReference type="Pfam" id="PF13290"/>
    </source>
</evidence>
<feature type="domain" description="GH29D-like beta-sandwich" evidence="3">
    <location>
        <begin position="529"/>
        <end position="601"/>
    </location>
</feature>
<dbReference type="EMBL" id="JAPDDT010000008">
    <property type="protein sequence ID" value="MCW1924456.1"/>
    <property type="molecule type" value="Genomic_DNA"/>
</dbReference>
<comment type="caution">
    <text evidence="4">The sequence shown here is derived from an EMBL/GenBank/DDBJ whole genome shotgun (WGS) entry which is preliminary data.</text>
</comment>
<reference evidence="4 5" key="1">
    <citation type="submission" date="2022-10" db="EMBL/GenBank/DDBJ databases">
        <title>Luteolibacter arcticus strain CCTCC AB 2014275, whole genome shotgun sequencing project.</title>
        <authorList>
            <person name="Zhao G."/>
            <person name="Shen L."/>
        </authorList>
    </citation>
    <scope>NUCLEOTIDE SEQUENCE [LARGE SCALE GENOMIC DNA]</scope>
    <source>
        <strain evidence="4 5">CCTCC AB 2014275</strain>
    </source>
</reference>
<evidence type="ECO:0000256" key="1">
    <source>
        <dbReference type="ARBA" id="ARBA00022729"/>
    </source>
</evidence>
<dbReference type="PANTHER" id="PTHR35037">
    <property type="entry name" value="C-TERMINAL REGION OF AIDA-LIKE PROTEIN"/>
    <property type="match status" value="1"/>
</dbReference>
<protein>
    <submittedName>
        <fullName evidence="4">Autotransporter-associated beta strand repeat-containing protein</fullName>
    </submittedName>
</protein>
<accession>A0ABT3GLV7</accession>
<keyword evidence="5" id="KW-1185">Reference proteome</keyword>
<gene>
    <name evidence="4" type="ORF">OKA05_17955</name>
</gene>
<dbReference type="InterPro" id="IPR059177">
    <property type="entry name" value="GH29D-like_dom"/>
</dbReference>
<dbReference type="PANTHER" id="PTHR35037:SF3">
    <property type="entry name" value="C-TERMINAL REGION OF AIDA-LIKE PROTEIN"/>
    <property type="match status" value="1"/>
</dbReference>
<dbReference type="SUPFAM" id="SSF51126">
    <property type="entry name" value="Pectin lyase-like"/>
    <property type="match status" value="2"/>
</dbReference>
<evidence type="ECO:0000313" key="4">
    <source>
        <dbReference type="EMBL" id="MCW1924456.1"/>
    </source>
</evidence>
<dbReference type="Proteomes" id="UP001320876">
    <property type="component" value="Unassembled WGS sequence"/>
</dbReference>
<sequence>MKSRNVAIAGLILASPPLTLHAAALTWSAGVNSNWDTSTANWTGSTWSNAAPDQATFAATGIGTVTLTTAITANKLTFDNAGYTVAGNTLTLAGATPTIQANVDATISSVLAGSAGLVKSGSGQVTLSGANTFTGGTTLSAGTIKVAANNALASGSITLNDANTGSSNTTLTTSANTGAVPAPNNIIVANQGTGTTTLELTAQNAQFGGAGHQLNRAVTVQANFNGGGGAYFGKYDFSTVVSGNVGTLTLRAVGTGQLYFGGNNTFTGTVALTQGTVAVGGANAFGGSANSVVMSGSANLRSGAFGNPLVIGDLTGAATNTIDKGSQLLTISSANSAEFAGVISGSGGLTKSGSGTQNLSGANTYTGTTTVNGGTLRVNGSLAAGSAVAVASGGTLDGTGTINGSISTVSGATLSPGNSGIGTLTGGAILTLAGNANFEINKAGAVLTNDKVEGLTTVNYGGMLTVTASGDALGIGDTFPLFVAGAYNSAFTGFSLPALSSGLSWDTSNLLVDGTIKVVNFVSPPTFNPPGGGYVGAQSVTITSDSGSTIRYTNDGTDPTTSGTVLTGASPLSGISVPNNSTITLKAYATKAGQANSPVVTTVYQTVTTPTWNVDADGNWSEAVKWLNNVIPDGSGVPVDFSAFPQSADATVILDGNRTVGGITFGNTQPISWTLNASDGGVLTLAGGTPTVMVANNTATISAPLAGTQGMVKSGSGELTLSGTNTYGGGTVLSTGILRTTSDSALSAGSITLNDASTGTSDTTLSTTANKTGTPVQNDIIVSNQGTGTTTLELAIQNSSFSGSSLQLNKPTTVQANYNGIGGAYFGKYDFTSVVSGNVGTLTLRALGTGQLYFGGNNTFTGTVALTQGTIATAHVNAFGGIANSVVMSGTANLRSGGLGNPLVMGDLTGAATNTISTEGKLLTISSANSADFAGVISGTGGLTKAGTGAQTLSGANTYTGNTTVSDGTLVLASTGTLAFKIGANGVTNQLSGSGAATLDGSFALDLTGANTTDGNSWTLVNVGTLTETFSASFAVNGFTQASDVWTMNSAGKKWTFTESTGILTVGPASGYTSWADSFAGLSDTTAGGDPDHDGISNLIEYIIGGDPRVSSTSFLPTHATVGSNLVLSYKRSDDSETDTTQTGQWSANLIDWTDIAPVLVNENADAPDDMTISIPVSNAVNGKLFGRFHATKP</sequence>
<organism evidence="4 5">
    <name type="scientific">Luteolibacter arcticus</name>
    <dbReference type="NCBI Taxonomy" id="1581411"/>
    <lineage>
        <taxon>Bacteria</taxon>
        <taxon>Pseudomonadati</taxon>
        <taxon>Verrucomicrobiota</taxon>
        <taxon>Verrucomicrobiia</taxon>
        <taxon>Verrucomicrobiales</taxon>
        <taxon>Verrucomicrobiaceae</taxon>
        <taxon>Luteolibacter</taxon>
    </lineage>
</organism>
<dbReference type="NCBIfam" id="TIGR02601">
    <property type="entry name" value="autotrns_rpt"/>
    <property type="match status" value="4"/>
</dbReference>
<keyword evidence="1 2" id="KW-0732">Signal</keyword>
<dbReference type="Pfam" id="PF13290">
    <property type="entry name" value="CHB_HEX_C_1"/>
    <property type="match status" value="1"/>
</dbReference>
<dbReference type="InterPro" id="IPR013425">
    <property type="entry name" value="Autotrns_rpt"/>
</dbReference>
<evidence type="ECO:0000256" key="2">
    <source>
        <dbReference type="SAM" id="SignalP"/>
    </source>
</evidence>
<feature type="signal peptide" evidence="2">
    <location>
        <begin position="1"/>
        <end position="22"/>
    </location>
</feature>
<proteinExistence type="predicted"/>
<feature type="chain" id="PRO_5047176031" evidence="2">
    <location>
        <begin position="23"/>
        <end position="1194"/>
    </location>
</feature>
<dbReference type="InterPro" id="IPR011050">
    <property type="entry name" value="Pectin_lyase_fold/virulence"/>
</dbReference>
<dbReference type="InterPro" id="IPR051551">
    <property type="entry name" value="Autotransporter_adhesion"/>
</dbReference>
<name>A0ABT3GLV7_9BACT</name>
<evidence type="ECO:0000313" key="5">
    <source>
        <dbReference type="Proteomes" id="UP001320876"/>
    </source>
</evidence>
<dbReference type="Pfam" id="PF12951">
    <property type="entry name" value="PATR"/>
    <property type="match status" value="6"/>
</dbReference>
<dbReference type="RefSeq" id="WP_264488563.1">
    <property type="nucleotide sequence ID" value="NZ_JAPDDT010000008.1"/>
</dbReference>